<evidence type="ECO:0000313" key="1">
    <source>
        <dbReference type="EMBL" id="KAJ1114457.1"/>
    </source>
</evidence>
<accession>A0AAV7NH89</accession>
<reference evidence="1" key="1">
    <citation type="journal article" date="2022" name="bioRxiv">
        <title>Sequencing and chromosome-scale assembly of the giantPleurodeles waltlgenome.</title>
        <authorList>
            <person name="Brown T."/>
            <person name="Elewa A."/>
            <person name="Iarovenko S."/>
            <person name="Subramanian E."/>
            <person name="Araus A.J."/>
            <person name="Petzold A."/>
            <person name="Susuki M."/>
            <person name="Suzuki K.-i.T."/>
            <person name="Hayashi T."/>
            <person name="Toyoda A."/>
            <person name="Oliveira C."/>
            <person name="Osipova E."/>
            <person name="Leigh N.D."/>
            <person name="Simon A."/>
            <person name="Yun M.H."/>
        </authorList>
    </citation>
    <scope>NUCLEOTIDE SEQUENCE</scope>
    <source>
        <strain evidence="1">20211129_DDA</strain>
        <tissue evidence="1">Liver</tissue>
    </source>
</reference>
<proteinExistence type="predicted"/>
<sequence length="155" mass="17425">MDDVSVFCVDGRSIKELEKTSIEFGKVSGAKINRAKSETLLLGHWTPTRDPLPFPIEQDFLKILGVWFGRKGVAEKSWEERLVKTKQKLGLWSLRNLTVEGKSLVLLNETLPVLQNRLVVGKKETSTLGSWKMIHSLLHDYAAVDGSDDDSDDET</sequence>
<protein>
    <recommendedName>
        <fullName evidence="3">Reverse transcriptase domain-containing protein</fullName>
    </recommendedName>
</protein>
<evidence type="ECO:0000313" key="2">
    <source>
        <dbReference type="Proteomes" id="UP001066276"/>
    </source>
</evidence>
<organism evidence="1 2">
    <name type="scientific">Pleurodeles waltl</name>
    <name type="common">Iberian ribbed newt</name>
    <dbReference type="NCBI Taxonomy" id="8319"/>
    <lineage>
        <taxon>Eukaryota</taxon>
        <taxon>Metazoa</taxon>
        <taxon>Chordata</taxon>
        <taxon>Craniata</taxon>
        <taxon>Vertebrata</taxon>
        <taxon>Euteleostomi</taxon>
        <taxon>Amphibia</taxon>
        <taxon>Batrachia</taxon>
        <taxon>Caudata</taxon>
        <taxon>Salamandroidea</taxon>
        <taxon>Salamandridae</taxon>
        <taxon>Pleurodelinae</taxon>
        <taxon>Pleurodeles</taxon>
    </lineage>
</organism>
<dbReference type="EMBL" id="JANPWB010000012">
    <property type="protein sequence ID" value="KAJ1114457.1"/>
    <property type="molecule type" value="Genomic_DNA"/>
</dbReference>
<dbReference type="Proteomes" id="UP001066276">
    <property type="component" value="Chromosome 8"/>
</dbReference>
<gene>
    <name evidence="1" type="ORF">NDU88_002694</name>
</gene>
<keyword evidence="2" id="KW-1185">Reference proteome</keyword>
<comment type="caution">
    <text evidence="1">The sequence shown here is derived from an EMBL/GenBank/DDBJ whole genome shotgun (WGS) entry which is preliminary data.</text>
</comment>
<dbReference type="AlphaFoldDB" id="A0AAV7NH89"/>
<name>A0AAV7NH89_PLEWA</name>
<evidence type="ECO:0008006" key="3">
    <source>
        <dbReference type="Google" id="ProtNLM"/>
    </source>
</evidence>